<name>A0A690V0Y8_CAMJU</name>
<dbReference type="Pfam" id="PF01381">
    <property type="entry name" value="HTH_3"/>
    <property type="match status" value="1"/>
</dbReference>
<organism evidence="2 3">
    <name type="scientific">Campylobacter jejuni</name>
    <dbReference type="NCBI Taxonomy" id="197"/>
    <lineage>
        <taxon>Bacteria</taxon>
        <taxon>Pseudomonadati</taxon>
        <taxon>Campylobacterota</taxon>
        <taxon>Epsilonproteobacteria</taxon>
        <taxon>Campylobacterales</taxon>
        <taxon>Campylobacteraceae</taxon>
        <taxon>Campylobacter</taxon>
    </lineage>
</organism>
<dbReference type="RefSeq" id="WP_215469937.1">
    <property type="nucleotide sequence ID" value="NZ_CATQGO010000005.1"/>
</dbReference>
<gene>
    <name evidence="2" type="ORF">GSU20_06755</name>
</gene>
<proteinExistence type="predicted"/>
<dbReference type="InterPro" id="IPR001387">
    <property type="entry name" value="Cro/C1-type_HTH"/>
</dbReference>
<dbReference type="GO" id="GO:0003677">
    <property type="term" value="F:DNA binding"/>
    <property type="evidence" value="ECO:0007669"/>
    <property type="project" value="InterPro"/>
</dbReference>
<dbReference type="Gene3D" id="1.10.260.40">
    <property type="entry name" value="lambda repressor-like DNA-binding domains"/>
    <property type="match status" value="1"/>
</dbReference>
<comment type="caution">
    <text evidence="2">The sequence shown here is derived from an EMBL/GenBank/DDBJ whole genome shotgun (WGS) entry which is preliminary data.</text>
</comment>
<evidence type="ECO:0000256" key="1">
    <source>
        <dbReference type="SAM" id="Coils"/>
    </source>
</evidence>
<accession>A0A690V0Y8</accession>
<dbReference type="SUPFAM" id="SSF47413">
    <property type="entry name" value="lambda repressor-like DNA-binding domains"/>
    <property type="match status" value="1"/>
</dbReference>
<feature type="coiled-coil region" evidence="1">
    <location>
        <begin position="47"/>
        <end position="74"/>
    </location>
</feature>
<protein>
    <submittedName>
        <fullName evidence="2">Helix-turn-helix domain-containing protein</fullName>
    </submittedName>
</protein>
<evidence type="ECO:0000313" key="3">
    <source>
        <dbReference type="Proteomes" id="UP000478805"/>
    </source>
</evidence>
<dbReference type="EMBL" id="AANOVI010000007">
    <property type="protein sequence ID" value="EDP8234650.1"/>
    <property type="molecule type" value="Genomic_DNA"/>
</dbReference>
<reference evidence="2 3" key="1">
    <citation type="submission" date="2020-01" db="EMBL/GenBank/DDBJ databases">
        <authorList>
            <consortium name="PulseNet: The National Subtyping Network for Foodborne Disease Surveillance"/>
            <person name="Tarr C.L."/>
            <person name="Trees E."/>
            <person name="Katz L.S."/>
            <person name="Carleton-Romer H.A."/>
            <person name="Stroika S."/>
            <person name="Kucerova Z."/>
            <person name="Roache K.F."/>
            <person name="Sabol A.L."/>
            <person name="Besser J."/>
            <person name="Gerner-Smidt P."/>
        </authorList>
    </citation>
    <scope>NUCLEOTIDE SEQUENCE [LARGE SCALE GENOMIC DNA]</scope>
    <source>
        <strain evidence="2 3">PNUSAC014094</strain>
    </source>
</reference>
<evidence type="ECO:0000313" key="2">
    <source>
        <dbReference type="EMBL" id="EDP8234650.1"/>
    </source>
</evidence>
<dbReference type="AlphaFoldDB" id="A0A690V0Y8"/>
<sequence length="76" mass="8543">MTAQEIKEFCKNIGITQKELAEKVGMSQEGLNSILSTGKISKTLEASINLLMENEKLRQELKNYENLKNSLKQALS</sequence>
<dbReference type="CDD" id="cd00093">
    <property type="entry name" value="HTH_XRE"/>
    <property type="match status" value="1"/>
</dbReference>
<dbReference type="Proteomes" id="UP000478805">
    <property type="component" value="Unassembled WGS sequence"/>
</dbReference>
<dbReference type="PROSITE" id="PS50943">
    <property type="entry name" value="HTH_CROC1"/>
    <property type="match status" value="1"/>
</dbReference>
<dbReference type="InterPro" id="IPR010982">
    <property type="entry name" value="Lambda_DNA-bd_dom_sf"/>
</dbReference>
<keyword evidence="1" id="KW-0175">Coiled coil</keyword>